<dbReference type="GO" id="GO:0003677">
    <property type="term" value="F:DNA binding"/>
    <property type="evidence" value="ECO:0007669"/>
    <property type="project" value="UniProtKB-KW"/>
</dbReference>
<feature type="domain" description="HTH cro/C1-type" evidence="4">
    <location>
        <begin position="77"/>
        <end position="130"/>
    </location>
</feature>
<dbReference type="NCBIfam" id="TIGR03830">
    <property type="entry name" value="CxxCG_CxxCG_HTH"/>
    <property type="match status" value="1"/>
</dbReference>
<dbReference type="EMBL" id="RBZV01000015">
    <property type="protein sequence ID" value="RKP43983.1"/>
    <property type="molecule type" value="Genomic_DNA"/>
</dbReference>
<evidence type="ECO:0000256" key="2">
    <source>
        <dbReference type="ARBA" id="ARBA00023125"/>
    </source>
</evidence>
<dbReference type="PROSITE" id="PS50943">
    <property type="entry name" value="HTH_CROC1"/>
    <property type="match status" value="1"/>
</dbReference>
<comment type="caution">
    <text evidence="5">The sequence shown here is derived from an EMBL/GenBank/DDBJ whole genome shotgun (WGS) entry which is preliminary data.</text>
</comment>
<keyword evidence="1" id="KW-0805">Transcription regulation</keyword>
<keyword evidence="6" id="KW-1185">Reference proteome</keyword>
<dbReference type="RefSeq" id="WP_121281350.1">
    <property type="nucleotide sequence ID" value="NZ_RBZV01000015.1"/>
</dbReference>
<evidence type="ECO:0000313" key="6">
    <source>
        <dbReference type="Proteomes" id="UP000280434"/>
    </source>
</evidence>
<keyword evidence="3" id="KW-0804">Transcription</keyword>
<dbReference type="PANTHER" id="PTHR36511:SF4">
    <property type="entry name" value="ANTITOXIN MQSA"/>
    <property type="match status" value="1"/>
</dbReference>
<reference evidence="5 6" key="1">
    <citation type="submission" date="2018-10" db="EMBL/GenBank/DDBJ databases">
        <title>Paraburkholderia sp. 7MK8-2, isolated from soil.</title>
        <authorList>
            <person name="Gao Z.-H."/>
            <person name="Qiu L.-H."/>
        </authorList>
    </citation>
    <scope>NUCLEOTIDE SEQUENCE [LARGE SCALE GENOMIC DNA]</scope>
    <source>
        <strain evidence="5 6">7MK8-2</strain>
    </source>
</reference>
<accession>A0A494X8F8</accession>
<dbReference type="Proteomes" id="UP000280434">
    <property type="component" value="Unassembled WGS sequence"/>
</dbReference>
<evidence type="ECO:0000256" key="1">
    <source>
        <dbReference type="ARBA" id="ARBA00023015"/>
    </source>
</evidence>
<dbReference type="InterPro" id="IPR001387">
    <property type="entry name" value="Cro/C1-type_HTH"/>
</dbReference>
<protein>
    <submittedName>
        <fullName evidence="5">Type II toxin-antitoxin system MqsA family antitoxin</fullName>
    </submittedName>
</protein>
<dbReference type="OrthoDB" id="7349669at2"/>
<evidence type="ECO:0000313" key="5">
    <source>
        <dbReference type="EMBL" id="RKP43983.1"/>
    </source>
</evidence>
<dbReference type="PANTHER" id="PTHR36511">
    <property type="entry name" value="MERR FAMILY BACTERIAL REGULATORY PROTEIN"/>
    <property type="match status" value="1"/>
</dbReference>
<dbReference type="InterPro" id="IPR022452">
    <property type="entry name" value="MqsA"/>
</dbReference>
<dbReference type="InterPro" id="IPR010982">
    <property type="entry name" value="Lambda_DNA-bd_dom_sf"/>
</dbReference>
<sequence length="145" mass="16451">MKHRNCANCGTRNGMTRFENESFTIRHEEFTAQVQGLSGWRCRTCEEVEFDQQSALQYAEASDALVLKAREHTQHEIRRIRKKLHLSQAQAARLTGGGHNAFSRYESGEATPVAAVVNLLKLLDRQPELLNVLVAPQNVELQLHQ</sequence>
<proteinExistence type="predicted"/>
<evidence type="ECO:0000256" key="3">
    <source>
        <dbReference type="ARBA" id="ARBA00023163"/>
    </source>
</evidence>
<evidence type="ECO:0000259" key="4">
    <source>
        <dbReference type="PROSITE" id="PS50943"/>
    </source>
</evidence>
<dbReference type="InterPro" id="IPR032758">
    <property type="entry name" value="MqsA/HigA-2"/>
</dbReference>
<dbReference type="InterPro" id="IPR052359">
    <property type="entry name" value="HTH-type_reg/antitoxin"/>
</dbReference>
<dbReference type="SUPFAM" id="SSF47413">
    <property type="entry name" value="lambda repressor-like DNA-binding domains"/>
    <property type="match status" value="1"/>
</dbReference>
<dbReference type="CDD" id="cd00093">
    <property type="entry name" value="HTH_XRE"/>
    <property type="match status" value="1"/>
</dbReference>
<dbReference type="Gene3D" id="1.10.260.40">
    <property type="entry name" value="lambda repressor-like DNA-binding domains"/>
    <property type="match status" value="1"/>
</dbReference>
<keyword evidence="2" id="KW-0238">DNA-binding</keyword>
<dbReference type="SMART" id="SM00530">
    <property type="entry name" value="HTH_XRE"/>
    <property type="match status" value="1"/>
</dbReference>
<dbReference type="Gene3D" id="3.10.20.860">
    <property type="match status" value="1"/>
</dbReference>
<name>A0A494X8F8_9BURK</name>
<gene>
    <name evidence="5" type="ORF">D7S89_23915</name>
</gene>
<dbReference type="AlphaFoldDB" id="A0A494X8F8"/>
<dbReference type="Pfam" id="PF15731">
    <property type="entry name" value="MqsA_antitoxin"/>
    <property type="match status" value="1"/>
</dbReference>
<organism evidence="5 6">
    <name type="scientific">Trinickia fusca</name>
    <dbReference type="NCBI Taxonomy" id="2419777"/>
    <lineage>
        <taxon>Bacteria</taxon>
        <taxon>Pseudomonadati</taxon>
        <taxon>Pseudomonadota</taxon>
        <taxon>Betaproteobacteria</taxon>
        <taxon>Burkholderiales</taxon>
        <taxon>Burkholderiaceae</taxon>
        <taxon>Trinickia</taxon>
    </lineage>
</organism>